<feature type="chain" id="PRO_5015991903" evidence="2">
    <location>
        <begin position="23"/>
        <end position="115"/>
    </location>
</feature>
<dbReference type="AlphaFoldDB" id="A0A2Y9DG42"/>
<dbReference type="InParanoid" id="A0A2Y9DG42"/>
<protein>
    <submittedName>
        <fullName evidence="4">Pro-FMRFamide-related neuropeptide FF</fullName>
    </submittedName>
</protein>
<dbReference type="OrthoDB" id="8878267at2759"/>
<dbReference type="STRING" id="127582.A0A2Y9DG42"/>
<dbReference type="GO" id="GO:0005615">
    <property type="term" value="C:extracellular space"/>
    <property type="evidence" value="ECO:0007669"/>
    <property type="project" value="TreeGrafter"/>
</dbReference>
<dbReference type="GO" id="GO:0060079">
    <property type="term" value="P:excitatory postsynaptic potential"/>
    <property type="evidence" value="ECO:0007669"/>
    <property type="project" value="TreeGrafter"/>
</dbReference>
<dbReference type="GO" id="GO:0030425">
    <property type="term" value="C:dendrite"/>
    <property type="evidence" value="ECO:0007669"/>
    <property type="project" value="TreeGrafter"/>
</dbReference>
<organism evidence="3 4">
    <name type="scientific">Trichechus manatus latirostris</name>
    <name type="common">Florida manatee</name>
    <dbReference type="NCBI Taxonomy" id="127582"/>
    <lineage>
        <taxon>Eukaryota</taxon>
        <taxon>Metazoa</taxon>
        <taxon>Chordata</taxon>
        <taxon>Craniata</taxon>
        <taxon>Vertebrata</taxon>
        <taxon>Euteleostomi</taxon>
        <taxon>Mammalia</taxon>
        <taxon>Eutheria</taxon>
        <taxon>Afrotheria</taxon>
        <taxon>Sirenia</taxon>
        <taxon>Trichechidae</taxon>
        <taxon>Trichechus</taxon>
    </lineage>
</organism>
<dbReference type="GO" id="GO:0043204">
    <property type="term" value="C:perikaryon"/>
    <property type="evidence" value="ECO:0007669"/>
    <property type="project" value="TreeGrafter"/>
</dbReference>
<dbReference type="CTD" id="8620"/>
<sequence>MDSRPVAVLLVLLLLITDWGHAEGPGGQEEGDQILVEEDNGPHPLQDAHTPRSLLHCLLQAMQGTGRSPAFLFQPPRFGRNTQGSWNNEWLSPRAEEGLSSQLWSLATHQRFGKK</sequence>
<keyword evidence="2" id="KW-0732">Signal</keyword>
<dbReference type="FunCoup" id="A0A2Y9DG42">
    <property type="interactions" value="338"/>
</dbReference>
<dbReference type="PANTHER" id="PTHR15044">
    <property type="entry name" value="NEUROPEPTIDE FF"/>
    <property type="match status" value="1"/>
</dbReference>
<accession>A0A2Y9DG42</accession>
<proteinExistence type="predicted"/>
<feature type="signal peptide" evidence="2">
    <location>
        <begin position="1"/>
        <end position="22"/>
    </location>
</feature>
<dbReference type="InterPro" id="IPR008065">
    <property type="entry name" value="NPFF"/>
</dbReference>
<dbReference type="GO" id="GO:0098794">
    <property type="term" value="C:postsynapse"/>
    <property type="evidence" value="ECO:0007669"/>
    <property type="project" value="GOC"/>
</dbReference>
<dbReference type="GO" id="GO:0043679">
    <property type="term" value="C:axon terminus"/>
    <property type="evidence" value="ECO:0007669"/>
    <property type="project" value="TreeGrafter"/>
</dbReference>
<dbReference type="RefSeq" id="XP_004374020.1">
    <property type="nucleotide sequence ID" value="XM_004373963.2"/>
</dbReference>
<gene>
    <name evidence="4" type="primary">NPFF</name>
</gene>
<dbReference type="KEGG" id="tmu:101347494"/>
<dbReference type="PANTHER" id="PTHR15044:SF0">
    <property type="entry name" value="PRO-FMRFAMIDE-RELATED NEUROPEPTIDE FF"/>
    <property type="match status" value="1"/>
</dbReference>
<dbReference type="GeneID" id="101347494"/>
<name>A0A2Y9DG42_TRIMA</name>
<dbReference type="PIRSF" id="PIRSF038092">
    <property type="entry name" value="FMRFamid-rel_pep_precur"/>
    <property type="match status" value="1"/>
</dbReference>
<evidence type="ECO:0000313" key="3">
    <source>
        <dbReference type="Proteomes" id="UP000248480"/>
    </source>
</evidence>
<dbReference type="PRINTS" id="PR01682">
    <property type="entry name" value="FMRFAMIDEPEP"/>
</dbReference>
<keyword evidence="3" id="KW-1185">Reference proteome</keyword>
<evidence type="ECO:0000256" key="1">
    <source>
        <dbReference type="SAM" id="MobiDB-lite"/>
    </source>
</evidence>
<reference evidence="4" key="1">
    <citation type="submission" date="2025-08" db="UniProtKB">
        <authorList>
            <consortium name="RefSeq"/>
        </authorList>
    </citation>
    <scope>IDENTIFICATION</scope>
</reference>
<dbReference type="GO" id="GO:0001664">
    <property type="term" value="F:G protein-coupled receptor binding"/>
    <property type="evidence" value="ECO:0007669"/>
    <property type="project" value="TreeGrafter"/>
</dbReference>
<evidence type="ECO:0000256" key="2">
    <source>
        <dbReference type="SAM" id="SignalP"/>
    </source>
</evidence>
<dbReference type="GO" id="GO:0005184">
    <property type="term" value="F:neuropeptide hormone activity"/>
    <property type="evidence" value="ECO:0007669"/>
    <property type="project" value="InterPro"/>
</dbReference>
<keyword evidence="4" id="KW-0527">Neuropeptide</keyword>
<evidence type="ECO:0000313" key="4">
    <source>
        <dbReference type="RefSeq" id="XP_004374020.1"/>
    </source>
</evidence>
<dbReference type="Pfam" id="PF15085">
    <property type="entry name" value="NPFF"/>
    <property type="match status" value="1"/>
</dbReference>
<feature type="compositionally biased region" description="Acidic residues" evidence="1">
    <location>
        <begin position="29"/>
        <end position="39"/>
    </location>
</feature>
<feature type="region of interest" description="Disordered" evidence="1">
    <location>
        <begin position="21"/>
        <end position="49"/>
    </location>
</feature>
<dbReference type="GO" id="GO:0007218">
    <property type="term" value="P:neuropeptide signaling pathway"/>
    <property type="evidence" value="ECO:0007669"/>
    <property type="project" value="UniProtKB-KW"/>
</dbReference>
<dbReference type="Proteomes" id="UP000248480">
    <property type="component" value="Unplaced"/>
</dbReference>